<dbReference type="EMBL" id="JACHVY010000001">
    <property type="protein sequence ID" value="MBB2899240.1"/>
    <property type="molecule type" value="Genomic_DNA"/>
</dbReference>
<organism evidence="1 2">
    <name type="scientific">Kineococcus radiotolerans</name>
    <dbReference type="NCBI Taxonomy" id="131568"/>
    <lineage>
        <taxon>Bacteria</taxon>
        <taxon>Bacillati</taxon>
        <taxon>Actinomycetota</taxon>
        <taxon>Actinomycetes</taxon>
        <taxon>Kineosporiales</taxon>
        <taxon>Kineosporiaceae</taxon>
        <taxon>Kineococcus</taxon>
    </lineage>
</organism>
<reference evidence="1 2" key="2">
    <citation type="submission" date="2020-08" db="EMBL/GenBank/DDBJ databases">
        <authorList>
            <person name="Partida-Martinez L."/>
            <person name="Huntemann M."/>
            <person name="Clum A."/>
            <person name="Wang J."/>
            <person name="Palaniappan K."/>
            <person name="Ritter S."/>
            <person name="Chen I.-M."/>
            <person name="Stamatis D."/>
            <person name="Reddy T."/>
            <person name="O'Malley R."/>
            <person name="Daum C."/>
            <person name="Shapiro N."/>
            <person name="Ivanova N."/>
            <person name="Kyrpides N."/>
            <person name="Woyke T."/>
        </authorList>
    </citation>
    <scope>NUCLEOTIDE SEQUENCE [LARGE SCALE GENOMIC DNA]</scope>
    <source>
        <strain evidence="1 2">AS2.23</strain>
    </source>
</reference>
<dbReference type="AlphaFoldDB" id="A0A7W4TI20"/>
<proteinExistence type="predicted"/>
<evidence type="ECO:0000313" key="2">
    <source>
        <dbReference type="Proteomes" id="UP000533269"/>
    </source>
</evidence>
<dbReference type="InterPro" id="IPR049979">
    <property type="entry name" value="Cys_resp_CS_actino"/>
</dbReference>
<reference evidence="1 2" key="1">
    <citation type="submission" date="2020-08" db="EMBL/GenBank/DDBJ databases">
        <title>The Agave Microbiome: Exploring the role of microbial communities in plant adaptations to desert environments.</title>
        <authorList>
            <person name="Partida-Martinez L.P."/>
        </authorList>
    </citation>
    <scope>NUCLEOTIDE SEQUENCE [LARGE SCALE GENOMIC DNA]</scope>
    <source>
        <strain evidence="1 2">AS2.23</strain>
    </source>
</reference>
<gene>
    <name evidence="1" type="ORF">FHR75_000028</name>
</gene>
<protein>
    <submittedName>
        <fullName evidence="1">Uncharacterized protein</fullName>
    </submittedName>
</protein>
<accession>A0A7W4TI20</accession>
<dbReference type="NCBIfam" id="NF042934">
    <property type="entry name" value="cis_reg_atten"/>
    <property type="match status" value="1"/>
</dbReference>
<comment type="caution">
    <text evidence="1">The sequence shown here is derived from an EMBL/GenBank/DDBJ whole genome shotgun (WGS) entry which is preliminary data.</text>
</comment>
<evidence type="ECO:0000313" key="1">
    <source>
        <dbReference type="EMBL" id="MBB2899240.1"/>
    </source>
</evidence>
<sequence>MIPTSERVLQSALLVERRHVDLVRTGSAACRPGRACPV</sequence>
<name>A0A7W4TI20_KINRA</name>
<dbReference type="Proteomes" id="UP000533269">
    <property type="component" value="Unassembled WGS sequence"/>
</dbReference>
<dbReference type="RefSeq" id="WP_311736413.1">
    <property type="nucleotide sequence ID" value="NZ_JACHVY010000001.1"/>
</dbReference>